<dbReference type="InterPro" id="IPR037804">
    <property type="entry name" value="SGF73"/>
</dbReference>
<dbReference type="PROSITE" id="PS51505">
    <property type="entry name" value="SCA7"/>
    <property type="match status" value="1"/>
</dbReference>
<reference evidence="3" key="1">
    <citation type="submission" date="2020-05" db="EMBL/GenBank/DDBJ databases">
        <title>Phylogenomic resolution of chytrid fungi.</title>
        <authorList>
            <person name="Stajich J.E."/>
            <person name="Amses K."/>
            <person name="Simmons R."/>
            <person name="Seto K."/>
            <person name="Myers J."/>
            <person name="Bonds A."/>
            <person name="Quandt C.A."/>
            <person name="Barry K."/>
            <person name="Liu P."/>
            <person name="Grigoriev I."/>
            <person name="Longcore J.E."/>
            <person name="James T.Y."/>
        </authorList>
    </citation>
    <scope>NUCLEOTIDE SEQUENCE</scope>
    <source>
        <strain evidence="3">JEL0513</strain>
    </source>
</reference>
<dbReference type="PANTHER" id="PTHR47805:SF1">
    <property type="entry name" value="SAGA-ASSOCIATED FACTOR 73"/>
    <property type="match status" value="1"/>
</dbReference>
<dbReference type="InterPro" id="IPR013243">
    <property type="entry name" value="SCA7_dom"/>
</dbReference>
<dbReference type="GO" id="GO:0000124">
    <property type="term" value="C:SAGA complex"/>
    <property type="evidence" value="ECO:0007669"/>
    <property type="project" value="InterPro"/>
</dbReference>
<dbReference type="AlphaFoldDB" id="A0AAD5TA94"/>
<dbReference type="EMBL" id="JADGJH010000030">
    <property type="protein sequence ID" value="KAJ3141456.1"/>
    <property type="molecule type" value="Genomic_DNA"/>
</dbReference>
<dbReference type="Gene3D" id="6.10.140.670">
    <property type="match status" value="1"/>
</dbReference>
<feature type="domain" description="SCA7" evidence="2">
    <location>
        <begin position="192"/>
        <end position="258"/>
    </location>
</feature>
<comment type="caution">
    <text evidence="3">The sequence shown here is derived from an EMBL/GenBank/DDBJ whole genome shotgun (WGS) entry which is preliminary data.</text>
</comment>
<protein>
    <recommendedName>
        <fullName evidence="2">SCA7 domain-containing protein</fullName>
    </recommendedName>
</protein>
<sequence>MSGLRISLSELHRIFQTMGLGYAILALILRDSLDYVPVLPKLRKSTAITTTTVNTETLRCEHVVHRVMWKRWIDSAVRRNFENCRKAHPTAPLFLNDDSGISTTPPSSLTAQGSAVVAGAGVGKPTERKEKKDKKDAPIRSVSVSTSATGAIGGSSSTIGDIVNNDNGVKLLKTTIVSADGTVKEKTLKIKPPIVKGPMDLDKHCGVSLESGQTCGRSITCKIHSVSSKRAVPGRSQHYDLLVSEYQTKNRALAANGGLDGRKQGGGIGGSAQQQQQQLQQLMHLGPLRVPSEQDAAVLFEGIKYHQPQPIATVSGTGVSGFSLGGLMNAINTRSVRYMLREIREKRLAVGGN</sequence>
<feature type="compositionally biased region" description="Polar residues" evidence="1">
    <location>
        <begin position="104"/>
        <end position="113"/>
    </location>
</feature>
<evidence type="ECO:0000259" key="2">
    <source>
        <dbReference type="PROSITE" id="PS51505"/>
    </source>
</evidence>
<organism evidence="3 4">
    <name type="scientific">Physocladia obscura</name>
    <dbReference type="NCBI Taxonomy" id="109957"/>
    <lineage>
        <taxon>Eukaryota</taxon>
        <taxon>Fungi</taxon>
        <taxon>Fungi incertae sedis</taxon>
        <taxon>Chytridiomycota</taxon>
        <taxon>Chytridiomycota incertae sedis</taxon>
        <taxon>Chytridiomycetes</taxon>
        <taxon>Chytridiales</taxon>
        <taxon>Chytriomycetaceae</taxon>
        <taxon>Physocladia</taxon>
    </lineage>
</organism>
<dbReference type="Proteomes" id="UP001211907">
    <property type="component" value="Unassembled WGS sequence"/>
</dbReference>
<evidence type="ECO:0000313" key="3">
    <source>
        <dbReference type="EMBL" id="KAJ3141456.1"/>
    </source>
</evidence>
<dbReference type="PANTHER" id="PTHR47805">
    <property type="entry name" value="SAGA-ASSOCIATED FACTOR 73"/>
    <property type="match status" value="1"/>
</dbReference>
<gene>
    <name evidence="3" type="ORF">HK100_006466</name>
</gene>
<feature type="region of interest" description="Disordered" evidence="1">
    <location>
        <begin position="104"/>
        <end position="150"/>
    </location>
</feature>
<accession>A0AAD5TA94</accession>
<feature type="compositionally biased region" description="Basic and acidic residues" evidence="1">
    <location>
        <begin position="125"/>
        <end position="138"/>
    </location>
</feature>
<proteinExistence type="predicted"/>
<keyword evidence="4" id="KW-1185">Reference proteome</keyword>
<evidence type="ECO:0000256" key="1">
    <source>
        <dbReference type="SAM" id="MobiDB-lite"/>
    </source>
</evidence>
<name>A0AAD5TA94_9FUNG</name>
<dbReference type="Pfam" id="PF08313">
    <property type="entry name" value="SCA7"/>
    <property type="match status" value="1"/>
</dbReference>
<evidence type="ECO:0000313" key="4">
    <source>
        <dbReference type="Proteomes" id="UP001211907"/>
    </source>
</evidence>